<evidence type="ECO:0000313" key="3">
    <source>
        <dbReference type="Proteomes" id="UP000095081"/>
    </source>
</evidence>
<sequence>MYSKTSLILTGQAVLFMCMLATGCSTHKDSHSLPNLAGAQGTLKLAQQAISAYERGDKERWQSLLCLESVDDPLTGWNQMRSLVGDISEVRLVKVSEASNAGNGSDADSFTNVVYEVKSQHYPLKTLLLKFFPTEKDQCVGLVY</sequence>
<evidence type="ECO:0008006" key="5">
    <source>
        <dbReference type="Google" id="ProtNLM"/>
    </source>
</evidence>
<dbReference type="Proteomes" id="UP000240571">
    <property type="component" value="Unassembled WGS sequence"/>
</dbReference>
<dbReference type="EMBL" id="PYWW01000026">
    <property type="protein sequence ID" value="PTC29538.1"/>
    <property type="molecule type" value="Genomic_DNA"/>
</dbReference>
<dbReference type="EMBL" id="MAUE01000041">
    <property type="protein sequence ID" value="OCW20981.1"/>
    <property type="molecule type" value="Genomic_DNA"/>
</dbReference>
<proteinExistence type="predicted"/>
<dbReference type="OrthoDB" id="9891590at2"/>
<dbReference type="AlphaFoldDB" id="A0A2T4G1I6"/>
<reference evidence="1 3" key="1">
    <citation type="submission" date="2016-06" db="EMBL/GenBank/DDBJ databases">
        <title>Draft genome sequence of Pseudomonas sp. S1E40, a novel strain antagonistic activity to fungal plant pathogen.</title>
        <authorList>
            <person name="Tambong J.T."/>
            <person name="Tchagang C."/>
            <person name="Xu R."/>
        </authorList>
    </citation>
    <scope>NUCLEOTIDE SEQUENCE [LARGE SCALE GENOMIC DNA]</scope>
    <source>
        <strain evidence="1 3">S1E40</strain>
    </source>
</reference>
<evidence type="ECO:0000313" key="2">
    <source>
        <dbReference type="EMBL" id="PTC29538.1"/>
    </source>
</evidence>
<accession>A0A2T4G1I6</accession>
<comment type="caution">
    <text evidence="2">The sequence shown here is derived from an EMBL/GenBank/DDBJ whole genome shotgun (WGS) entry which is preliminary data.</text>
</comment>
<evidence type="ECO:0000313" key="1">
    <source>
        <dbReference type="EMBL" id="OCW20981.1"/>
    </source>
</evidence>
<dbReference type="RefSeq" id="WP_065908352.1">
    <property type="nucleotide sequence ID" value="NZ_MAUE01000041.1"/>
</dbReference>
<dbReference type="PROSITE" id="PS51257">
    <property type="entry name" value="PROKAR_LIPOPROTEIN"/>
    <property type="match status" value="1"/>
</dbReference>
<reference evidence="2 4" key="2">
    <citation type="submission" date="2018-03" db="EMBL/GenBank/DDBJ databases">
        <title>Diversity of bacteria associated with corn roots inoculated with woodland soils in Canada, and Description of Pseudomonas aylmerense sp. nov.</title>
        <authorList>
            <person name="Tambong J.T."/>
            <person name="Xu R."/>
            <person name="Tchagang C."/>
        </authorList>
    </citation>
    <scope>NUCLEOTIDE SEQUENCE [LARGE SCALE GENOMIC DNA]</scope>
    <source>
        <strain evidence="2 4">S1E44</strain>
    </source>
</reference>
<evidence type="ECO:0000313" key="4">
    <source>
        <dbReference type="Proteomes" id="UP000240571"/>
    </source>
</evidence>
<keyword evidence="3" id="KW-1185">Reference proteome</keyword>
<dbReference type="Proteomes" id="UP000095081">
    <property type="component" value="Unassembled WGS sequence"/>
</dbReference>
<protein>
    <recommendedName>
        <fullName evidence="5">Lipoprotein</fullName>
    </recommendedName>
</protein>
<name>A0A2T4G1I6_9PSED</name>
<organism evidence="2 4">
    <name type="scientific">Pseudomonas aylmerensis</name>
    <dbReference type="NCBI Taxonomy" id="1869229"/>
    <lineage>
        <taxon>Bacteria</taxon>
        <taxon>Pseudomonadati</taxon>
        <taxon>Pseudomonadota</taxon>
        <taxon>Gammaproteobacteria</taxon>
        <taxon>Pseudomonadales</taxon>
        <taxon>Pseudomonadaceae</taxon>
        <taxon>Pseudomonas</taxon>
    </lineage>
</organism>
<gene>
    <name evidence="1" type="ORF">BBG20_25450</name>
    <name evidence="2" type="ORF">C9382_11470</name>
</gene>